<dbReference type="Proteomes" id="UP001139365">
    <property type="component" value="Unassembled WGS sequence"/>
</dbReference>
<dbReference type="PANTHER" id="PTHR11851">
    <property type="entry name" value="METALLOPROTEASE"/>
    <property type="match status" value="1"/>
</dbReference>
<dbReference type="SUPFAM" id="SSF63411">
    <property type="entry name" value="LuxS/MPP-like metallohydrolase"/>
    <property type="match status" value="2"/>
</dbReference>
<dbReference type="InterPro" id="IPR011249">
    <property type="entry name" value="Metalloenz_LuxS/M16"/>
</dbReference>
<organism evidence="3 4">
    <name type="scientific">Candidatus Colimorpha enterica</name>
    <dbReference type="NCBI Taxonomy" id="3083063"/>
    <lineage>
        <taxon>Bacteria</taxon>
        <taxon>Pseudomonadati</taxon>
        <taxon>Bacteroidota</taxon>
        <taxon>Bacteroidia</taxon>
        <taxon>Bacteroidales</taxon>
        <taxon>Candidatus Colimorpha</taxon>
    </lineage>
</organism>
<dbReference type="Pfam" id="PF00675">
    <property type="entry name" value="Peptidase_M16"/>
    <property type="match status" value="1"/>
</dbReference>
<dbReference type="AlphaFoldDB" id="A0AAE3FFE8"/>
<feature type="domain" description="Peptidase M16 C-terminal" evidence="2">
    <location>
        <begin position="186"/>
        <end position="365"/>
    </location>
</feature>
<dbReference type="GO" id="GO:0046872">
    <property type="term" value="F:metal ion binding"/>
    <property type="evidence" value="ECO:0007669"/>
    <property type="project" value="InterPro"/>
</dbReference>
<dbReference type="PANTHER" id="PTHR11851:SF134">
    <property type="entry name" value="ZINC-DEPENDENT PROTEASE"/>
    <property type="match status" value="1"/>
</dbReference>
<dbReference type="Pfam" id="PF05193">
    <property type="entry name" value="Peptidase_M16_C"/>
    <property type="match status" value="1"/>
</dbReference>
<dbReference type="NCBIfam" id="NF047421">
    <property type="entry name" value="YfmH_fam"/>
    <property type="match status" value="1"/>
</dbReference>
<feature type="domain" description="Peptidase M16 N-terminal" evidence="1">
    <location>
        <begin position="67"/>
        <end position="180"/>
    </location>
</feature>
<evidence type="ECO:0000313" key="4">
    <source>
        <dbReference type="Proteomes" id="UP001139365"/>
    </source>
</evidence>
<reference evidence="3 4" key="1">
    <citation type="submission" date="2022-03" db="EMBL/GenBank/DDBJ databases">
        <title>Metagenome-assembled genomes from swine fecal metagenomes.</title>
        <authorList>
            <person name="Holman D.B."/>
            <person name="Kommadath A."/>
        </authorList>
    </citation>
    <scope>NUCLEOTIDE SEQUENCE [LARGE SCALE GENOMIC DNA]</scope>
    <source>
        <strain evidence="3">SUG147</strain>
    </source>
</reference>
<protein>
    <submittedName>
        <fullName evidence="3">Insulinase family protein</fullName>
    </submittedName>
</protein>
<evidence type="ECO:0000313" key="3">
    <source>
        <dbReference type="EMBL" id="MCI5755346.1"/>
    </source>
</evidence>
<evidence type="ECO:0000259" key="2">
    <source>
        <dbReference type="Pfam" id="PF05193"/>
    </source>
</evidence>
<proteinExistence type="predicted"/>
<gene>
    <name evidence="3" type="ORF">MR241_03520</name>
</gene>
<dbReference type="EMBL" id="JALEMU010000057">
    <property type="protein sequence ID" value="MCI5755346.1"/>
    <property type="molecule type" value="Genomic_DNA"/>
</dbReference>
<accession>A0AAE3FFE8</accession>
<dbReference type="InterPro" id="IPR050361">
    <property type="entry name" value="MPP/UQCRC_Complex"/>
</dbReference>
<name>A0AAE3FFE8_9BACT</name>
<dbReference type="Gene3D" id="3.30.830.10">
    <property type="entry name" value="Metalloenzyme, LuxS/M16 peptidase-like"/>
    <property type="match status" value="2"/>
</dbReference>
<dbReference type="InterPro" id="IPR007863">
    <property type="entry name" value="Peptidase_M16_C"/>
</dbReference>
<evidence type="ECO:0000259" key="1">
    <source>
        <dbReference type="Pfam" id="PF00675"/>
    </source>
</evidence>
<dbReference type="InterPro" id="IPR011765">
    <property type="entry name" value="Pept_M16_N"/>
</dbReference>
<sequence length="430" mass="47670">MSNKESKKTVKSRLLGEEYTLIKHESGLTICVFPKKMSVTYAIITTKFGSLDSRFRTGDGVIHQVPDGVAHFLEHKMFENPDGEDTFEKFSRTGADANAFTSLRDTSYVFSCTENVGESLKILLGSVFTPYFTEENVKKEQGIIAQEINMGDDDPGSVLFLDLMNCLYSKNGIKTDVAGTVESIMKITPDILYECYRAFYLPGNMMLCVCGDVSADEVAAAVSEAVPSGLPRPAVSLYPDEPEQTVKKHSERKMAVSKPLFSIGIKDTDISTLPDERMKKSAAMRLLVSVCFGKSGDFYGELLSKGLISPSFSCWCQHNALFSFVSLSGDSEDPDRVFEEFTGYLAQITAKPLPRDDFERARRAMYSRFIKGFDSTEEIASGLVCGFAVDGGDIFRYAEILREITPEYAENVLRSVMKPEHCAMSVINPL</sequence>
<comment type="caution">
    <text evidence="3">The sequence shown here is derived from an EMBL/GenBank/DDBJ whole genome shotgun (WGS) entry which is preliminary data.</text>
</comment>